<dbReference type="RefSeq" id="WP_013042565.1">
    <property type="nucleotide sequence ID" value="NC_014008.1"/>
</dbReference>
<dbReference type="InterPro" id="IPR004682">
    <property type="entry name" value="TRAP_DctP"/>
</dbReference>
<dbReference type="NCBIfam" id="NF037995">
    <property type="entry name" value="TRAP_S1"/>
    <property type="match status" value="1"/>
</dbReference>
<dbReference type="Proteomes" id="UP000000925">
    <property type="component" value="Chromosome"/>
</dbReference>
<protein>
    <submittedName>
        <fullName evidence="2">TRAP dicarboxylate transporter, DctP subunit</fullName>
    </submittedName>
</protein>
<dbReference type="PANTHER" id="PTHR33376:SF2">
    <property type="entry name" value="DICARBOXYLATE-BINDING PERIPLASMIC PROTEIN"/>
    <property type="match status" value="1"/>
</dbReference>
<dbReference type="NCBIfam" id="TIGR00787">
    <property type="entry name" value="dctP"/>
    <property type="match status" value="1"/>
</dbReference>
<dbReference type="PIRSF" id="PIRSF006470">
    <property type="entry name" value="DctB"/>
    <property type="match status" value="1"/>
</dbReference>
<dbReference type="GO" id="GO:0055085">
    <property type="term" value="P:transmembrane transport"/>
    <property type="evidence" value="ECO:0007669"/>
    <property type="project" value="InterPro"/>
</dbReference>
<organism evidence="2 3">
    <name type="scientific">Coraliomargarita akajimensis (strain DSM 45221 / IAM 15411 / JCM 23193 / KCTC 12865 / 04OKA010-24)</name>
    <dbReference type="NCBI Taxonomy" id="583355"/>
    <lineage>
        <taxon>Bacteria</taxon>
        <taxon>Pseudomonadati</taxon>
        <taxon>Verrucomicrobiota</taxon>
        <taxon>Opitutia</taxon>
        <taxon>Puniceicoccales</taxon>
        <taxon>Coraliomargaritaceae</taxon>
        <taxon>Coraliomargarita</taxon>
    </lineage>
</organism>
<dbReference type="GO" id="GO:0030288">
    <property type="term" value="C:outer membrane-bounded periplasmic space"/>
    <property type="evidence" value="ECO:0007669"/>
    <property type="project" value="InterPro"/>
</dbReference>
<gene>
    <name evidence="2" type="ordered locus">Caka_0817</name>
</gene>
<name>D5EQ73_CORAD</name>
<dbReference type="HOGENOM" id="CLU_036176_4_0_0"/>
<reference evidence="2 3" key="1">
    <citation type="journal article" date="2010" name="Stand. Genomic Sci.">
        <title>Complete genome sequence of Coraliomargarita akajimensis type strain (04OKA010-24).</title>
        <authorList>
            <person name="Mavromatis K."/>
            <person name="Abt B."/>
            <person name="Brambilla E."/>
            <person name="Lapidus A."/>
            <person name="Copeland A."/>
            <person name="Deshpande S."/>
            <person name="Nolan M."/>
            <person name="Lucas S."/>
            <person name="Tice H."/>
            <person name="Cheng J.F."/>
            <person name="Han C."/>
            <person name="Detter J.C."/>
            <person name="Woyke T."/>
            <person name="Goodwin L."/>
            <person name="Pitluck S."/>
            <person name="Held B."/>
            <person name="Brettin T."/>
            <person name="Tapia R."/>
            <person name="Ivanova N."/>
            <person name="Mikhailova N."/>
            <person name="Pati A."/>
            <person name="Liolios K."/>
            <person name="Chen A."/>
            <person name="Palaniappan K."/>
            <person name="Land M."/>
            <person name="Hauser L."/>
            <person name="Chang Y.J."/>
            <person name="Jeffries C.D."/>
            <person name="Rohde M."/>
            <person name="Goker M."/>
            <person name="Bristow J."/>
            <person name="Eisen J.A."/>
            <person name="Markowitz V."/>
            <person name="Hugenholtz P."/>
            <person name="Klenk H.P."/>
            <person name="Kyrpides N.C."/>
        </authorList>
    </citation>
    <scope>NUCLEOTIDE SEQUENCE [LARGE SCALE GENOMIC DNA]</scope>
    <source>
        <strain evidence="3">DSM 45221 / IAM 15411 / JCM 23193 / KCTC 12865</strain>
    </source>
</reference>
<evidence type="ECO:0000313" key="3">
    <source>
        <dbReference type="Proteomes" id="UP000000925"/>
    </source>
</evidence>
<evidence type="ECO:0000256" key="1">
    <source>
        <dbReference type="ARBA" id="ARBA00022729"/>
    </source>
</evidence>
<dbReference type="AlphaFoldDB" id="D5EQ73"/>
<dbReference type="STRING" id="583355.Caka_0817"/>
<dbReference type="eggNOG" id="COG1638">
    <property type="taxonomic scope" value="Bacteria"/>
</dbReference>
<dbReference type="PANTHER" id="PTHR33376">
    <property type="match status" value="1"/>
</dbReference>
<dbReference type="GO" id="GO:0030246">
    <property type="term" value="F:carbohydrate binding"/>
    <property type="evidence" value="ECO:0007669"/>
    <property type="project" value="TreeGrafter"/>
</dbReference>
<dbReference type="InterPro" id="IPR018389">
    <property type="entry name" value="DctP_fam"/>
</dbReference>
<accession>D5EQ73</accession>
<dbReference type="KEGG" id="caa:Caka_0817"/>
<keyword evidence="1" id="KW-0732">Signal</keyword>
<sequence>MNKVTSYFSVGLVAGLLLATASFAYIQKGKLQSASGSSLGNTVDSKVLKAAHNLDQTHPVHLAMVHMQERLLAYSGGSMSLDIYPGGQLGPQTQCIEQLQNGALDITVVSASPMEGFVPEMAVFSLPYVFRDRNHYWSVLDSAIGREVLQMGVEKQLRGLSFYDAGSRNFYTKNELVKHPDDLDGVKIRVMNSKTAMEMIRLMGGSPTPISWGELYSALQQGTVDGAENNLPSFYSSKHYEVCKKFSLNGHTRIPDMVMVSEAVWNSLSPQMQTWLEAAAQDASRFQRELWQRESRLAMDAAKEAGVEFFTPEQAPFVESVQPMLESYKGTAVGDLLQQIRNYNSN</sequence>
<dbReference type="Pfam" id="PF03480">
    <property type="entry name" value="DctP"/>
    <property type="match status" value="1"/>
</dbReference>
<dbReference type="EMBL" id="CP001998">
    <property type="protein sequence ID" value="ADE53841.1"/>
    <property type="molecule type" value="Genomic_DNA"/>
</dbReference>
<keyword evidence="3" id="KW-1185">Reference proteome</keyword>
<dbReference type="Gene3D" id="3.40.190.170">
    <property type="entry name" value="Bacterial extracellular solute-binding protein, family 7"/>
    <property type="match status" value="1"/>
</dbReference>
<dbReference type="OrthoDB" id="9776801at2"/>
<evidence type="ECO:0000313" key="2">
    <source>
        <dbReference type="EMBL" id="ADE53841.1"/>
    </source>
</evidence>
<proteinExistence type="predicted"/>
<dbReference type="CDD" id="cd13671">
    <property type="entry name" value="PBP2_TRAP_SBP_like_3"/>
    <property type="match status" value="1"/>
</dbReference>
<dbReference type="InterPro" id="IPR038404">
    <property type="entry name" value="TRAP_DctP_sf"/>
</dbReference>